<dbReference type="GO" id="GO:0005524">
    <property type="term" value="F:ATP binding"/>
    <property type="evidence" value="ECO:0007669"/>
    <property type="project" value="UniProtKB-UniRule"/>
</dbReference>
<proteinExistence type="predicted"/>
<dbReference type="RefSeq" id="WP_133758824.1">
    <property type="nucleotide sequence ID" value="NZ_SOBW01000009.1"/>
</dbReference>
<keyword evidence="1" id="KW-0547">Nucleotide-binding</keyword>
<dbReference type="PROSITE" id="PS50975">
    <property type="entry name" value="ATP_GRASP"/>
    <property type="match status" value="1"/>
</dbReference>
<sequence length="373" mass="43200">MSVSILVPDAESHLSIYVINSLSQIKDIKIFIMSNEKYTPLRYSRHIHHFSYYIKSEHALDWISNINIEIKTHQIDMIMPIFENGIETIIKYRNYLKTNKVCLLPSFKNFEIAKNKWLLSKHLLGNDIPSPRTILYSPQHTFNLEQFTFPIILKPILETGGGDGVYFFENSEAFQSHVLKTKIISDQIVQEYVKGYDIGCSVLCENGKILAFTIQKGTMLNSNPFRPLLGVKFVFEDDLYKTVEKLMKSLHWSGVAHIDLKYDAENKMFKVIEINPRFWGSLDASLMAGVNFPYLYCLASLNQRFDLPDYKHIDYLNLKGLAKSITKHKSLLFDFNFISKNTPMTLLLLDPFTTVIKYSLLIKNSVLNKIKMR</sequence>
<accession>A0A4R7PJI9</accession>
<dbReference type="Proteomes" id="UP000294689">
    <property type="component" value="Unassembled WGS sequence"/>
</dbReference>
<dbReference type="GO" id="GO:0005737">
    <property type="term" value="C:cytoplasm"/>
    <property type="evidence" value="ECO:0007669"/>
    <property type="project" value="TreeGrafter"/>
</dbReference>
<dbReference type="EMBL" id="SOBW01000009">
    <property type="protein sequence ID" value="TDU34497.1"/>
    <property type="molecule type" value="Genomic_DNA"/>
</dbReference>
<name>A0A4R7PJI9_9FLAO</name>
<keyword evidence="1" id="KW-0067">ATP-binding</keyword>
<dbReference type="Gene3D" id="3.30.470.20">
    <property type="entry name" value="ATP-grasp fold, B domain"/>
    <property type="match status" value="1"/>
</dbReference>
<evidence type="ECO:0000313" key="4">
    <source>
        <dbReference type="Proteomes" id="UP000294689"/>
    </source>
</evidence>
<reference evidence="3 4" key="1">
    <citation type="submission" date="2019-03" db="EMBL/GenBank/DDBJ databases">
        <title>Genomic Encyclopedia of Archaeal and Bacterial Type Strains, Phase II (KMG-II): from individual species to whole genera.</title>
        <authorList>
            <person name="Goeker M."/>
        </authorList>
    </citation>
    <scope>NUCLEOTIDE SEQUENCE [LARGE SCALE GENOMIC DNA]</scope>
    <source>
        <strain evidence="3 4">DSM 28135</strain>
    </source>
</reference>
<evidence type="ECO:0000259" key="2">
    <source>
        <dbReference type="PROSITE" id="PS50975"/>
    </source>
</evidence>
<dbReference type="GO" id="GO:0046872">
    <property type="term" value="F:metal ion binding"/>
    <property type="evidence" value="ECO:0007669"/>
    <property type="project" value="InterPro"/>
</dbReference>
<dbReference type="PANTHER" id="PTHR21621">
    <property type="entry name" value="RIBOSOMAL PROTEIN S6 MODIFICATION PROTEIN"/>
    <property type="match status" value="1"/>
</dbReference>
<dbReference type="GO" id="GO:0016879">
    <property type="term" value="F:ligase activity, forming carbon-nitrogen bonds"/>
    <property type="evidence" value="ECO:0007669"/>
    <property type="project" value="TreeGrafter"/>
</dbReference>
<keyword evidence="4" id="KW-1185">Reference proteome</keyword>
<dbReference type="Pfam" id="PF15632">
    <property type="entry name" value="ATPgrasp_Ter"/>
    <property type="match status" value="1"/>
</dbReference>
<dbReference type="SUPFAM" id="SSF56059">
    <property type="entry name" value="Glutathione synthetase ATP-binding domain-like"/>
    <property type="match status" value="1"/>
</dbReference>
<comment type="caution">
    <text evidence="3">The sequence shown here is derived from an EMBL/GenBank/DDBJ whole genome shotgun (WGS) entry which is preliminary data.</text>
</comment>
<dbReference type="Gene3D" id="3.40.50.20">
    <property type="match status" value="1"/>
</dbReference>
<evidence type="ECO:0000256" key="1">
    <source>
        <dbReference type="PROSITE-ProRule" id="PRU00409"/>
    </source>
</evidence>
<dbReference type="OrthoDB" id="9803907at2"/>
<evidence type="ECO:0000313" key="3">
    <source>
        <dbReference type="EMBL" id="TDU34497.1"/>
    </source>
</evidence>
<dbReference type="InterPro" id="IPR011761">
    <property type="entry name" value="ATP-grasp"/>
</dbReference>
<feature type="domain" description="ATP-grasp" evidence="2">
    <location>
        <begin position="120"/>
        <end position="301"/>
    </location>
</feature>
<dbReference type="AlphaFoldDB" id="A0A4R7PJI9"/>
<protein>
    <submittedName>
        <fullName evidence="3">ATP-grasp domain-containing protein</fullName>
    </submittedName>
</protein>
<dbReference type="PANTHER" id="PTHR21621:SF0">
    <property type="entry name" value="BETA-CITRYLGLUTAMATE SYNTHASE B-RELATED"/>
    <property type="match status" value="1"/>
</dbReference>
<gene>
    <name evidence="3" type="ORF">BXY82_2822</name>
</gene>
<organism evidence="3 4">
    <name type="scientific">Gelidibacter sediminis</name>
    <dbReference type="NCBI Taxonomy" id="1608710"/>
    <lineage>
        <taxon>Bacteria</taxon>
        <taxon>Pseudomonadati</taxon>
        <taxon>Bacteroidota</taxon>
        <taxon>Flavobacteriia</taxon>
        <taxon>Flavobacteriales</taxon>
        <taxon>Flavobacteriaceae</taxon>
        <taxon>Gelidibacter</taxon>
    </lineage>
</organism>